<organism evidence="2">
    <name type="scientific">Homalodisca liturata</name>
    <dbReference type="NCBI Taxonomy" id="320908"/>
    <lineage>
        <taxon>Eukaryota</taxon>
        <taxon>Metazoa</taxon>
        <taxon>Ecdysozoa</taxon>
        <taxon>Arthropoda</taxon>
        <taxon>Hexapoda</taxon>
        <taxon>Insecta</taxon>
        <taxon>Pterygota</taxon>
        <taxon>Neoptera</taxon>
        <taxon>Paraneoptera</taxon>
        <taxon>Hemiptera</taxon>
        <taxon>Auchenorrhyncha</taxon>
        <taxon>Membracoidea</taxon>
        <taxon>Cicadellidae</taxon>
        <taxon>Cicadellinae</taxon>
        <taxon>Proconiini</taxon>
        <taxon>Homalodisca</taxon>
    </lineage>
</organism>
<dbReference type="AlphaFoldDB" id="A0A1B6JVD6"/>
<proteinExistence type="predicted"/>
<reference evidence="2" key="1">
    <citation type="submission" date="2015-11" db="EMBL/GenBank/DDBJ databases">
        <title>De novo transcriptome assembly of four potential Pierce s Disease insect vectors from Arizona vineyards.</title>
        <authorList>
            <person name="Tassone E.E."/>
        </authorList>
    </citation>
    <scope>NUCLEOTIDE SEQUENCE</scope>
</reference>
<evidence type="ECO:0000256" key="1">
    <source>
        <dbReference type="SAM" id="MobiDB-lite"/>
    </source>
</evidence>
<dbReference type="EMBL" id="GECU01004529">
    <property type="protein sequence ID" value="JAT03178.1"/>
    <property type="molecule type" value="Transcribed_RNA"/>
</dbReference>
<dbReference type="GO" id="GO:0030001">
    <property type="term" value="P:metal ion transport"/>
    <property type="evidence" value="ECO:0007669"/>
    <property type="project" value="TreeGrafter"/>
</dbReference>
<accession>A0A1B6JVD6</accession>
<dbReference type="InterPro" id="IPR050927">
    <property type="entry name" value="TRPM"/>
</dbReference>
<dbReference type="GO" id="GO:0005886">
    <property type="term" value="C:plasma membrane"/>
    <property type="evidence" value="ECO:0007669"/>
    <property type="project" value="TreeGrafter"/>
</dbReference>
<dbReference type="PANTHER" id="PTHR13800">
    <property type="entry name" value="TRANSIENT RECEPTOR POTENTIAL CATION CHANNEL, SUBFAMILY M, MEMBER 6"/>
    <property type="match status" value="1"/>
</dbReference>
<dbReference type="PANTHER" id="PTHR13800:SF1">
    <property type="entry name" value="TRANSIENT RECEPTOR POTENTIAL CATION CHANNEL TRPM"/>
    <property type="match status" value="1"/>
</dbReference>
<gene>
    <name evidence="2" type="ORF">g.19523</name>
</gene>
<feature type="region of interest" description="Disordered" evidence="1">
    <location>
        <begin position="91"/>
        <end position="110"/>
    </location>
</feature>
<name>A0A1B6JVD6_9HEMI</name>
<feature type="compositionally biased region" description="Polar residues" evidence="1">
    <location>
        <begin position="101"/>
        <end position="110"/>
    </location>
</feature>
<sequence>MKSAKPSASHSKTAGIHRKLAARSWIEATFQKRECVKFIPSPKDEHRCCCGLSLTFHCGTGAQIERSEKPEIWSPARHTLPSPTDAYGTIEFQGGPHPSKAQVSDTNCLY</sequence>
<evidence type="ECO:0000313" key="2">
    <source>
        <dbReference type="EMBL" id="JAT03178.1"/>
    </source>
</evidence>
<protein>
    <submittedName>
        <fullName evidence="2">Uncharacterized protein</fullName>
    </submittedName>
</protein>
<dbReference type="GO" id="GO:0005261">
    <property type="term" value="F:monoatomic cation channel activity"/>
    <property type="evidence" value="ECO:0007669"/>
    <property type="project" value="TreeGrafter"/>
</dbReference>